<evidence type="ECO:0000256" key="3">
    <source>
        <dbReference type="ARBA" id="ARBA00022737"/>
    </source>
</evidence>
<dbReference type="InterPro" id="IPR036322">
    <property type="entry name" value="WD40_repeat_dom_sf"/>
</dbReference>
<comment type="caution">
    <text evidence="7">The sequence shown here is derived from an EMBL/GenBank/DDBJ whole genome shotgun (WGS) entry which is preliminary data.</text>
</comment>
<evidence type="ECO:0000313" key="8">
    <source>
        <dbReference type="Proteomes" id="UP000283841"/>
    </source>
</evidence>
<feature type="repeat" description="WD" evidence="6">
    <location>
        <begin position="14"/>
        <end position="47"/>
    </location>
</feature>
<dbReference type="PROSITE" id="PS50294">
    <property type="entry name" value="WD_REPEATS_REGION"/>
    <property type="match status" value="1"/>
</dbReference>
<dbReference type="PROSITE" id="PS50082">
    <property type="entry name" value="WD_REPEATS_2"/>
    <property type="match status" value="2"/>
</dbReference>
<evidence type="ECO:0000256" key="2">
    <source>
        <dbReference type="ARBA" id="ARBA00022574"/>
    </source>
</evidence>
<protein>
    <recommendedName>
        <fullName evidence="4">WD40 repeat protein poxJ</fullName>
    </recommendedName>
    <alternativeName>
        <fullName evidence="5">Oxaleimides biosynthesis cluster protein J</fullName>
    </alternativeName>
</protein>
<keyword evidence="2 6" id="KW-0853">WD repeat</keyword>
<dbReference type="RefSeq" id="XP_028483895.1">
    <property type="nucleotide sequence ID" value="XM_028627374.1"/>
</dbReference>
<keyword evidence="3" id="KW-0677">Repeat</keyword>
<dbReference type="Pfam" id="PF00400">
    <property type="entry name" value="WD40"/>
    <property type="match status" value="3"/>
</dbReference>
<accession>A0A443HR46</accession>
<dbReference type="SUPFAM" id="SSF50978">
    <property type="entry name" value="WD40 repeat-like"/>
    <property type="match status" value="1"/>
</dbReference>
<dbReference type="Proteomes" id="UP000283841">
    <property type="component" value="Unassembled WGS sequence"/>
</dbReference>
<dbReference type="EMBL" id="RCNU01000008">
    <property type="protein sequence ID" value="RWQ94250.1"/>
    <property type="molecule type" value="Genomic_DNA"/>
</dbReference>
<evidence type="ECO:0000256" key="5">
    <source>
        <dbReference type="ARBA" id="ARBA00081246"/>
    </source>
</evidence>
<feature type="repeat" description="WD" evidence="6">
    <location>
        <begin position="101"/>
        <end position="146"/>
    </location>
</feature>
<evidence type="ECO:0000256" key="4">
    <source>
        <dbReference type="ARBA" id="ARBA00074082"/>
    </source>
</evidence>
<dbReference type="SMART" id="SM00320">
    <property type="entry name" value="WD40"/>
    <property type="match status" value="5"/>
</dbReference>
<dbReference type="InterPro" id="IPR001680">
    <property type="entry name" value="WD40_rpt"/>
</dbReference>
<gene>
    <name evidence="7" type="ORF">C8Q69DRAFT_321340</name>
</gene>
<dbReference type="InterPro" id="IPR015943">
    <property type="entry name" value="WD40/YVTN_repeat-like_dom_sf"/>
</dbReference>
<dbReference type="AlphaFoldDB" id="A0A443HR46"/>
<proteinExistence type="inferred from homology"/>
<dbReference type="Gene3D" id="2.130.10.10">
    <property type="entry name" value="YVTN repeat-like/Quinoprotein amine dehydrogenase"/>
    <property type="match status" value="1"/>
</dbReference>
<name>A0A443HR46_BYSSP</name>
<evidence type="ECO:0000256" key="1">
    <source>
        <dbReference type="ARBA" id="ARBA00007830"/>
    </source>
</evidence>
<dbReference type="FunFam" id="2.130.10.10:FF:000190">
    <property type="entry name" value="Nuclear pore complex subunit"/>
    <property type="match status" value="1"/>
</dbReference>
<evidence type="ECO:0000256" key="6">
    <source>
        <dbReference type="PROSITE-ProRule" id="PRU00221"/>
    </source>
</evidence>
<keyword evidence="8" id="KW-1185">Reference proteome</keyword>
<dbReference type="VEuPathDB" id="FungiDB:C8Q69DRAFT_321340"/>
<reference evidence="7 8" key="1">
    <citation type="journal article" date="2018" name="Front. Microbiol.">
        <title>Genomic and genetic insights into a cosmopolitan fungus, Paecilomyces variotii (Eurotiales).</title>
        <authorList>
            <person name="Urquhart A.S."/>
            <person name="Mondo S.J."/>
            <person name="Makela M.R."/>
            <person name="Hane J.K."/>
            <person name="Wiebenga A."/>
            <person name="He G."/>
            <person name="Mihaltcheva S."/>
            <person name="Pangilinan J."/>
            <person name="Lipzen A."/>
            <person name="Barry K."/>
            <person name="de Vries R.P."/>
            <person name="Grigoriev I.V."/>
            <person name="Idnurm A."/>
        </authorList>
    </citation>
    <scope>NUCLEOTIDE SEQUENCE [LARGE SCALE GENOMIC DNA]</scope>
    <source>
        <strain evidence="7 8">CBS 101075</strain>
    </source>
</reference>
<sequence>MSGNTDLSKDVQLANAPEDSVSDLSWSSAGNYLAVASWDNKVRIYDVTQNATGEGKAMISFDAPVLSCRWSKDGSKVVGAGADNTARLLDLAANGAPAQQVAAHDAPIKCVRFFEAPNSNAPMIATGSWDKSVRYWDLRQSNPVATLQCPERVYSMDIKDKLFVIGTAERHINIVNLDNPTTVFKTLTSPLKQQTRVVSCVLDASGFAVGSIEGRVAFHYVDEKNSSQNFSFKCHRETPSNNNSKVYSVNAISIHPVQGTFGTAGSDGTFHFWDKDARSRLKGYPSVGGSIPATAFNKDGTIFSYAVSYDWSQGFSLNTAQYPNKIMLHQTSDDECKKRTSTKKR</sequence>
<evidence type="ECO:0000313" key="7">
    <source>
        <dbReference type="EMBL" id="RWQ94250.1"/>
    </source>
</evidence>
<dbReference type="GeneID" id="39596651"/>
<dbReference type="STRING" id="264951.A0A443HR46"/>
<comment type="similarity">
    <text evidence="1">Belongs to the WD repeat rae1 family.</text>
</comment>
<organism evidence="7 8">
    <name type="scientific">Byssochlamys spectabilis</name>
    <name type="common">Paecilomyces variotii</name>
    <dbReference type="NCBI Taxonomy" id="264951"/>
    <lineage>
        <taxon>Eukaryota</taxon>
        <taxon>Fungi</taxon>
        <taxon>Dikarya</taxon>
        <taxon>Ascomycota</taxon>
        <taxon>Pezizomycotina</taxon>
        <taxon>Eurotiomycetes</taxon>
        <taxon>Eurotiomycetidae</taxon>
        <taxon>Eurotiales</taxon>
        <taxon>Thermoascaceae</taxon>
        <taxon>Paecilomyces</taxon>
    </lineage>
</organism>
<dbReference type="PANTHER" id="PTHR10971">
    <property type="entry name" value="MRNA EXPORT FACTOR AND BUB3"/>
    <property type="match status" value="1"/>
</dbReference>